<dbReference type="Proteomes" id="UP001066276">
    <property type="component" value="Chromosome 10"/>
</dbReference>
<evidence type="ECO:0000313" key="2">
    <source>
        <dbReference type="EMBL" id="KAJ1101639.1"/>
    </source>
</evidence>
<evidence type="ECO:0000313" key="3">
    <source>
        <dbReference type="Proteomes" id="UP001066276"/>
    </source>
</evidence>
<name>A0AAV7MET2_PLEWA</name>
<accession>A0AAV7MET2</accession>
<reference evidence="2" key="1">
    <citation type="journal article" date="2022" name="bioRxiv">
        <title>Sequencing and chromosome-scale assembly of the giantPleurodeles waltlgenome.</title>
        <authorList>
            <person name="Brown T."/>
            <person name="Elewa A."/>
            <person name="Iarovenko S."/>
            <person name="Subramanian E."/>
            <person name="Araus A.J."/>
            <person name="Petzold A."/>
            <person name="Susuki M."/>
            <person name="Suzuki K.-i.T."/>
            <person name="Hayashi T."/>
            <person name="Toyoda A."/>
            <person name="Oliveira C."/>
            <person name="Osipova E."/>
            <person name="Leigh N.D."/>
            <person name="Simon A."/>
            <person name="Yun M.H."/>
        </authorList>
    </citation>
    <scope>NUCLEOTIDE SEQUENCE</scope>
    <source>
        <strain evidence="2">20211129_DDA</strain>
        <tissue evidence="2">Liver</tissue>
    </source>
</reference>
<protein>
    <submittedName>
        <fullName evidence="2">Uncharacterized protein</fullName>
    </submittedName>
</protein>
<feature type="compositionally biased region" description="Polar residues" evidence="1">
    <location>
        <begin position="34"/>
        <end position="44"/>
    </location>
</feature>
<dbReference type="AlphaFoldDB" id="A0AAV7MET2"/>
<gene>
    <name evidence="2" type="ORF">NDU88_006705</name>
</gene>
<sequence>MYVITFSPPGDPGLLSQQPQIRVARPAAYCRTKVTPSHSGSNGISEAGLGRGGLPLPSPPEATPPGARELSAPVTRSGTSSRLTGHAEPQGEAGQPRVRANHTNCPPRTSPRSPCSPPGLGGPHQASAAGSSPHRAPGAGIRAIEAPSKPRQGMMSTQLVYQASGQALRQQVPGFVAVLPGASGESGHVGRWPGPTPASDFLNKTLNKWKRHVPTVGQ</sequence>
<keyword evidence="3" id="KW-1185">Reference proteome</keyword>
<comment type="caution">
    <text evidence="2">The sequence shown here is derived from an EMBL/GenBank/DDBJ whole genome shotgun (WGS) entry which is preliminary data.</text>
</comment>
<dbReference type="EMBL" id="JANPWB010000014">
    <property type="protein sequence ID" value="KAJ1101639.1"/>
    <property type="molecule type" value="Genomic_DNA"/>
</dbReference>
<organism evidence="2 3">
    <name type="scientific">Pleurodeles waltl</name>
    <name type="common">Iberian ribbed newt</name>
    <dbReference type="NCBI Taxonomy" id="8319"/>
    <lineage>
        <taxon>Eukaryota</taxon>
        <taxon>Metazoa</taxon>
        <taxon>Chordata</taxon>
        <taxon>Craniata</taxon>
        <taxon>Vertebrata</taxon>
        <taxon>Euteleostomi</taxon>
        <taxon>Amphibia</taxon>
        <taxon>Batrachia</taxon>
        <taxon>Caudata</taxon>
        <taxon>Salamandroidea</taxon>
        <taxon>Salamandridae</taxon>
        <taxon>Pleurodelinae</taxon>
        <taxon>Pleurodeles</taxon>
    </lineage>
</organism>
<feature type="compositionally biased region" description="Polar residues" evidence="1">
    <location>
        <begin position="74"/>
        <end position="83"/>
    </location>
</feature>
<feature type="region of interest" description="Disordered" evidence="1">
    <location>
        <begin position="32"/>
        <end position="139"/>
    </location>
</feature>
<proteinExistence type="predicted"/>
<evidence type="ECO:0000256" key="1">
    <source>
        <dbReference type="SAM" id="MobiDB-lite"/>
    </source>
</evidence>